<evidence type="ECO:0000259" key="3">
    <source>
        <dbReference type="PROSITE" id="PS50010"/>
    </source>
</evidence>
<accession>A0A5E4PL05</accession>
<dbReference type="Gene3D" id="1.20.900.10">
    <property type="entry name" value="Dbl homology (DH) domain"/>
    <property type="match status" value="1"/>
</dbReference>
<organism evidence="4 5">
    <name type="scientific">Aquicella siphonis</name>
    <dbReference type="NCBI Taxonomy" id="254247"/>
    <lineage>
        <taxon>Bacteria</taxon>
        <taxon>Pseudomonadati</taxon>
        <taxon>Pseudomonadota</taxon>
        <taxon>Gammaproteobacteria</taxon>
        <taxon>Legionellales</taxon>
        <taxon>Coxiellaceae</taxon>
        <taxon>Aquicella</taxon>
    </lineage>
</organism>
<reference evidence="4 5" key="1">
    <citation type="submission" date="2019-08" db="EMBL/GenBank/DDBJ databases">
        <authorList>
            <person name="Guy L."/>
        </authorList>
    </citation>
    <scope>NUCLEOTIDE SEQUENCE [LARGE SCALE GENOMIC DNA]</scope>
    <source>
        <strain evidence="4 5">SGT-108</strain>
    </source>
</reference>
<dbReference type="AlphaFoldDB" id="A0A5E4PL05"/>
<dbReference type="Proteomes" id="UP000324194">
    <property type="component" value="Chromosome 1"/>
</dbReference>
<keyword evidence="5" id="KW-1185">Reference proteome</keyword>
<evidence type="ECO:0000256" key="2">
    <source>
        <dbReference type="SAM" id="MobiDB-lite"/>
    </source>
</evidence>
<dbReference type="InterPro" id="IPR000219">
    <property type="entry name" value="DH_dom"/>
</dbReference>
<dbReference type="KEGG" id="asip:AQUSIP_22230"/>
<dbReference type="PROSITE" id="PS50010">
    <property type="entry name" value="DH_2"/>
    <property type="match status" value="1"/>
</dbReference>
<evidence type="ECO:0000313" key="5">
    <source>
        <dbReference type="Proteomes" id="UP000324194"/>
    </source>
</evidence>
<gene>
    <name evidence="4" type="ORF">AQUSIP_22230</name>
</gene>
<protein>
    <recommendedName>
        <fullName evidence="3">DH domain-containing protein</fullName>
    </recommendedName>
</protein>
<dbReference type="InterPro" id="IPR035899">
    <property type="entry name" value="DBL_dom_sf"/>
</dbReference>
<dbReference type="Pfam" id="PF00621">
    <property type="entry name" value="RhoGEF"/>
    <property type="match status" value="1"/>
</dbReference>
<dbReference type="SUPFAM" id="SSF48065">
    <property type="entry name" value="DBL homology domain (DH-domain)"/>
    <property type="match status" value="1"/>
</dbReference>
<sequence length="1075" mass="122970">MAQTRPVPVHVSDDAVGSKKMMQVLGELIYTEYQYVQDMKDMIGYLEELRKAEHLDQTERDLIQKYIEMGQVLAQGSVLLDNIPDAKRIYDLIERKFDELGIPPDQRRERIQDALKELAEDKELTKTLYGEVVQAFNSEEVKAYIRSFEPIIATYKAFGEFVEELSKKYPLEPALVWKLSGNESYPIKPTQRLTKYQLHVDQIAGEIPMTPEAKKEFEAFRNDPITPSDREVSAKKSELRAYTIEGGATDQLYHDTRQIIAEVNNEKKSATAQDIRVYFFMKEMVSRFQAWEAEYPEYKDYFQGKYEAIAALKKEYQALQVPTLDQIKQRALLSPEHLLSPNEQLLKEALRKQGEISEKLKDDPENKKYLKVQSEVSAVIGALAKLVSNEATSAQLASLEEIFNKLVTLQDADRPLFSPEEVQAIQVPFDQTRRSLTNDHESAQLMYVTAARDMERTGEKMLGRKERKSFLDTTITSIIKAGTFEEFDVVAHMREMVSRENKQIFDIGSRVSTVLHTPEKDNSIVAQLQILKDGKSQQIEGLVYNKWMQFKTIVPRTGTWSQSYHNALRSHPPFMEKVDKMTKAVEDCIILQSQLKRLEELRNALSVTTGNKNSLLENYRKSSKVKSQLQEYIDQKSQDDAMNIVKRANPDLSEDSKKFKKLLKKETKAQREKIKKSVDKTLADLGDDRQESALFVLIAQQEKELSARLENTKRAIRDMDQELNQIARARVSDPGISSEGKVLDPKEKTDLLFENVKSELNQIKKELETDLNNYKLAKDKKDVKQRDSIIAQIDKIDALLKGMDKIQANDDLGAREKMKQLKNEIIAAKLNDSPKLKDVDKGFQACYNGMKQDFKQQCYAVDKELSRISRQPKFDTKKMDPVDALWAQINSKKGLYHQNVEQLDLRQELVKEKAHATNKDLRTAYATAEKQLGALLHSVKLIKEDEHKYKNESERLNDCLSKINGLLKLQKEGKVTLPRDAVDFLKDIAKTTERAMKTALNEEKKQQKVAEKMAAKQQKIEAKGGVSRSSLWHNPMATRTAPKTAPKQPSDTAKKEEEKVTTSGYRRGSGGGFNS</sequence>
<feature type="coiled-coil region" evidence="1">
    <location>
        <begin position="581"/>
        <end position="618"/>
    </location>
</feature>
<proteinExistence type="predicted"/>
<feature type="region of interest" description="Disordered" evidence="2">
    <location>
        <begin position="1017"/>
        <end position="1075"/>
    </location>
</feature>
<dbReference type="GO" id="GO:0005085">
    <property type="term" value="F:guanyl-nucleotide exchange factor activity"/>
    <property type="evidence" value="ECO:0007669"/>
    <property type="project" value="InterPro"/>
</dbReference>
<evidence type="ECO:0000256" key="1">
    <source>
        <dbReference type="SAM" id="Coils"/>
    </source>
</evidence>
<feature type="domain" description="DH" evidence="3">
    <location>
        <begin position="20"/>
        <end position="266"/>
    </location>
</feature>
<dbReference type="EMBL" id="LR699119">
    <property type="protein sequence ID" value="VVC76896.1"/>
    <property type="molecule type" value="Genomic_DNA"/>
</dbReference>
<feature type="coiled-coil region" evidence="1">
    <location>
        <begin position="702"/>
        <end position="784"/>
    </location>
</feature>
<name>A0A5E4PL05_9COXI</name>
<dbReference type="RefSeq" id="WP_148340178.1">
    <property type="nucleotide sequence ID" value="NZ_LR699119.1"/>
</dbReference>
<evidence type="ECO:0000313" key="4">
    <source>
        <dbReference type="EMBL" id="VVC76896.1"/>
    </source>
</evidence>
<keyword evidence="1" id="KW-0175">Coiled coil</keyword>